<dbReference type="PROSITE" id="PS51257">
    <property type="entry name" value="PROKAR_LIPOPROTEIN"/>
    <property type="match status" value="1"/>
</dbReference>
<keyword evidence="1" id="KW-0472">Membrane</keyword>
<dbReference type="Proteomes" id="UP001597459">
    <property type="component" value="Unassembled WGS sequence"/>
</dbReference>
<gene>
    <name evidence="2" type="ORF">ACFSTE_17895</name>
</gene>
<evidence type="ECO:0008006" key="4">
    <source>
        <dbReference type="Google" id="ProtNLM"/>
    </source>
</evidence>
<evidence type="ECO:0000313" key="3">
    <source>
        <dbReference type="Proteomes" id="UP001597459"/>
    </source>
</evidence>
<protein>
    <recommendedName>
        <fullName evidence="4">PH domain-containing protein</fullName>
    </recommendedName>
</protein>
<evidence type="ECO:0000256" key="1">
    <source>
        <dbReference type="SAM" id="Phobius"/>
    </source>
</evidence>
<keyword evidence="1" id="KW-1133">Transmembrane helix</keyword>
<comment type="caution">
    <text evidence="2">The sequence shown here is derived from an EMBL/GenBank/DDBJ whole genome shotgun (WGS) entry which is preliminary data.</text>
</comment>
<feature type="transmembrane region" description="Helical" evidence="1">
    <location>
        <begin position="50"/>
        <end position="69"/>
    </location>
</feature>
<keyword evidence="3" id="KW-1185">Reference proteome</keyword>
<proteinExistence type="predicted"/>
<dbReference type="RefSeq" id="WP_378254783.1">
    <property type="nucleotide sequence ID" value="NZ_JBHSJV010000001.1"/>
</dbReference>
<sequence length="156" mass="17839">MEHKFRLSITANYHKVIVQLLLLIACFILIGIAIVVFLEKTEISLNSIPLEFIIPILVVTMIAVLFLFIRVTYIIDELWFTEHYIASEKIDKIYYADIKKCSLLTSRGNSSYMITLENGKKIALGATNQHSEASKKIFFDFIEILEDKINSLPPSP</sequence>
<feature type="transmembrane region" description="Helical" evidence="1">
    <location>
        <begin position="20"/>
        <end position="38"/>
    </location>
</feature>
<keyword evidence="1" id="KW-0812">Transmembrane</keyword>
<accession>A0ABW5NCJ2</accession>
<organism evidence="2 3">
    <name type="scientific">Aquimarina hainanensis</name>
    <dbReference type="NCBI Taxonomy" id="1578017"/>
    <lineage>
        <taxon>Bacteria</taxon>
        <taxon>Pseudomonadati</taxon>
        <taxon>Bacteroidota</taxon>
        <taxon>Flavobacteriia</taxon>
        <taxon>Flavobacteriales</taxon>
        <taxon>Flavobacteriaceae</taxon>
        <taxon>Aquimarina</taxon>
    </lineage>
</organism>
<dbReference type="EMBL" id="JBHULX010000039">
    <property type="protein sequence ID" value="MFD2592714.1"/>
    <property type="molecule type" value="Genomic_DNA"/>
</dbReference>
<evidence type="ECO:0000313" key="2">
    <source>
        <dbReference type="EMBL" id="MFD2592714.1"/>
    </source>
</evidence>
<name>A0ABW5NCJ2_9FLAO</name>
<reference evidence="3" key="1">
    <citation type="journal article" date="2019" name="Int. J. Syst. Evol. Microbiol.">
        <title>The Global Catalogue of Microorganisms (GCM) 10K type strain sequencing project: providing services to taxonomists for standard genome sequencing and annotation.</title>
        <authorList>
            <consortium name="The Broad Institute Genomics Platform"/>
            <consortium name="The Broad Institute Genome Sequencing Center for Infectious Disease"/>
            <person name="Wu L."/>
            <person name="Ma J."/>
        </authorList>
    </citation>
    <scope>NUCLEOTIDE SEQUENCE [LARGE SCALE GENOMIC DNA]</scope>
    <source>
        <strain evidence="3">KCTC 42423</strain>
    </source>
</reference>